<reference evidence="1" key="1">
    <citation type="journal article" date="2021" name="PeerJ">
        <title>Extensive microbial diversity within the chicken gut microbiome revealed by metagenomics and culture.</title>
        <authorList>
            <person name="Gilroy R."/>
            <person name="Ravi A."/>
            <person name="Getino M."/>
            <person name="Pursley I."/>
            <person name="Horton D.L."/>
            <person name="Alikhan N.F."/>
            <person name="Baker D."/>
            <person name="Gharbi K."/>
            <person name="Hall N."/>
            <person name="Watson M."/>
            <person name="Adriaenssens E.M."/>
            <person name="Foster-Nyarko E."/>
            <person name="Jarju S."/>
            <person name="Secka A."/>
            <person name="Antonio M."/>
            <person name="Oren A."/>
            <person name="Chaudhuri R.R."/>
            <person name="La Ragione R."/>
            <person name="Hildebrand F."/>
            <person name="Pallen M.J."/>
        </authorList>
    </citation>
    <scope>NUCLEOTIDE SEQUENCE</scope>
    <source>
        <strain evidence="1">ChiGjej5B5-7349</strain>
    </source>
</reference>
<dbReference type="Pfam" id="PF10722">
    <property type="entry name" value="YbjN"/>
    <property type="match status" value="1"/>
</dbReference>
<protein>
    <submittedName>
        <fullName evidence="1">YbjN domain-containing protein</fullName>
    </submittedName>
</protein>
<dbReference type="InterPro" id="IPR019660">
    <property type="entry name" value="Put_sensory_transdc_reg_YbjN"/>
</dbReference>
<sequence length="184" mass="20926">MSEAVIDLVRRWAAENEVELEAVSESQAVVILPGEKKLKTNVSIRETAHTIDFQAFVVRRPDENRERFFQWLLQQNGRLGGLSFSVDRYDDVYLNASLPPQAFAGADADDVLDSYLGRFLAIADRSFNDLLALGFLTSMKREWAWRIARGESTRNLQAFEHLVAGDDNEFIGTFTDLDEEPERP</sequence>
<comment type="caution">
    <text evidence="1">The sequence shown here is derived from an EMBL/GenBank/DDBJ whole genome shotgun (WGS) entry which is preliminary data.</text>
</comment>
<name>A0A921MEN9_9MICO</name>
<reference evidence="1" key="2">
    <citation type="submission" date="2021-09" db="EMBL/GenBank/DDBJ databases">
        <authorList>
            <person name="Gilroy R."/>
        </authorList>
    </citation>
    <scope>NUCLEOTIDE SEQUENCE</scope>
    <source>
        <strain evidence="1">ChiGjej5B5-7349</strain>
    </source>
</reference>
<dbReference type="Gene3D" id="3.30.1460.10">
    <property type="match status" value="1"/>
</dbReference>
<accession>A0A921MEN9</accession>
<organism evidence="1 2">
    <name type="scientific">Brevibacterium senegalense</name>
    <dbReference type="NCBI Taxonomy" id="1033736"/>
    <lineage>
        <taxon>Bacteria</taxon>
        <taxon>Bacillati</taxon>
        <taxon>Actinomycetota</taxon>
        <taxon>Actinomycetes</taxon>
        <taxon>Micrococcales</taxon>
        <taxon>Brevibacteriaceae</taxon>
        <taxon>Brevibacterium</taxon>
    </lineage>
</organism>
<dbReference type="Proteomes" id="UP000784435">
    <property type="component" value="Unassembled WGS sequence"/>
</dbReference>
<dbReference type="AlphaFoldDB" id="A0A921MEN9"/>
<dbReference type="SUPFAM" id="SSF69635">
    <property type="entry name" value="Type III secretory system chaperone-like"/>
    <property type="match status" value="1"/>
</dbReference>
<evidence type="ECO:0000313" key="1">
    <source>
        <dbReference type="EMBL" id="HJG80372.1"/>
    </source>
</evidence>
<dbReference type="EMBL" id="DYUK01000176">
    <property type="protein sequence ID" value="HJG80372.1"/>
    <property type="molecule type" value="Genomic_DNA"/>
</dbReference>
<proteinExistence type="predicted"/>
<evidence type="ECO:0000313" key="2">
    <source>
        <dbReference type="Proteomes" id="UP000784435"/>
    </source>
</evidence>
<gene>
    <name evidence="1" type="ORF">K8V08_08170</name>
</gene>